<evidence type="ECO:0000256" key="2">
    <source>
        <dbReference type="ARBA" id="ARBA00022801"/>
    </source>
</evidence>
<keyword evidence="2" id="KW-0378">Hydrolase</keyword>
<dbReference type="Pfam" id="PF01026">
    <property type="entry name" value="TatD_DNase"/>
    <property type="match status" value="1"/>
</dbReference>
<gene>
    <name evidence="4" type="ORF">COV06_00715</name>
</gene>
<name>A0A2H0RMX7_9BACT</name>
<dbReference type="EMBL" id="PCYM01000001">
    <property type="protein sequence ID" value="PIR47909.1"/>
    <property type="molecule type" value="Genomic_DNA"/>
</dbReference>
<dbReference type="PANTHER" id="PTHR46124:SF2">
    <property type="entry name" value="D-AMINOACYL-TRNA DEACYLASE"/>
    <property type="match status" value="1"/>
</dbReference>
<dbReference type="InterPro" id="IPR001130">
    <property type="entry name" value="TatD-like"/>
</dbReference>
<organism evidence="4 5">
    <name type="scientific">Candidatus Uhrbacteria bacterium CG10_big_fil_rev_8_21_14_0_10_50_16</name>
    <dbReference type="NCBI Taxonomy" id="1975039"/>
    <lineage>
        <taxon>Bacteria</taxon>
        <taxon>Candidatus Uhriibacteriota</taxon>
    </lineage>
</organism>
<dbReference type="GO" id="GO:0004536">
    <property type="term" value="F:DNA nuclease activity"/>
    <property type="evidence" value="ECO:0007669"/>
    <property type="project" value="InterPro"/>
</dbReference>
<feature type="binding site" evidence="3">
    <location>
        <position position="230"/>
    </location>
    <ligand>
        <name>a divalent metal cation</name>
        <dbReference type="ChEBI" id="CHEBI:60240"/>
        <label>1</label>
    </ligand>
</feature>
<dbReference type="InterPro" id="IPR032466">
    <property type="entry name" value="Metal_Hydrolase"/>
</dbReference>
<feature type="binding site" evidence="3">
    <location>
        <position position="7"/>
    </location>
    <ligand>
        <name>a divalent metal cation</name>
        <dbReference type="ChEBI" id="CHEBI:60240"/>
        <label>1</label>
    </ligand>
</feature>
<dbReference type="InterPro" id="IPR015991">
    <property type="entry name" value="TatD/YcfH-like"/>
</dbReference>
<dbReference type="Gene3D" id="3.20.20.140">
    <property type="entry name" value="Metal-dependent hydrolases"/>
    <property type="match status" value="1"/>
</dbReference>
<dbReference type="CDD" id="cd01310">
    <property type="entry name" value="TatD_DNAse"/>
    <property type="match status" value="1"/>
</dbReference>
<feature type="binding site" evidence="3">
    <location>
        <position position="105"/>
    </location>
    <ligand>
        <name>a divalent metal cation</name>
        <dbReference type="ChEBI" id="CHEBI:60240"/>
        <label>1</label>
    </ligand>
</feature>
<dbReference type="FunFam" id="3.20.20.140:FF:000005">
    <property type="entry name" value="TatD family hydrolase"/>
    <property type="match status" value="1"/>
</dbReference>
<evidence type="ECO:0000256" key="1">
    <source>
        <dbReference type="ARBA" id="ARBA00022723"/>
    </source>
</evidence>
<feature type="binding site" evidence="3">
    <location>
        <position position="174"/>
    </location>
    <ligand>
        <name>a divalent metal cation</name>
        <dbReference type="ChEBI" id="CHEBI:60240"/>
        <label>2</label>
    </ligand>
</feature>
<sequence length="285" mass="32331">MIDTHCHVHFQAYETNGAEVIKRSQAQGVEMITIGTQSTTSKEAIVTAESHEGIWCTVGLHPSHTHQHTLHTDQNEATEGQVENFNKEYYRDLIQRSNKVVAIGEVGLDYFRVSDEVAADVKLTQKIELWKAMELATETDLPLVLHIRDAHADMQALIRAAQEKRMISRGAVIHCFTGTTEEARAYHDLGIYTSFTGIITFRDKKHPDQLTPLMKTVQELPLEMMMIETDSPYLAPEPHRGEQNEPWMVRFVAEKIAELKGISVEEVDRITTNTAKTFFQLAERS</sequence>
<dbReference type="PANTHER" id="PTHR46124">
    <property type="entry name" value="D-AMINOACYL-TRNA DEACYLASE"/>
    <property type="match status" value="1"/>
</dbReference>
<evidence type="ECO:0008006" key="6">
    <source>
        <dbReference type="Google" id="ProtNLM"/>
    </source>
</evidence>
<dbReference type="AlphaFoldDB" id="A0A2H0RMX7"/>
<protein>
    <recommendedName>
        <fullName evidence="6">Hydrolase TatD</fullName>
    </recommendedName>
</protein>
<dbReference type="GO" id="GO:0046872">
    <property type="term" value="F:metal ion binding"/>
    <property type="evidence" value="ECO:0007669"/>
    <property type="project" value="UniProtKB-KW"/>
</dbReference>
<reference evidence="4 5" key="1">
    <citation type="submission" date="2017-09" db="EMBL/GenBank/DDBJ databases">
        <title>Depth-based differentiation of microbial function through sediment-hosted aquifers and enrichment of novel symbionts in the deep terrestrial subsurface.</title>
        <authorList>
            <person name="Probst A.J."/>
            <person name="Ladd B."/>
            <person name="Jarett J.K."/>
            <person name="Geller-Mcgrath D.E."/>
            <person name="Sieber C.M."/>
            <person name="Emerson J.B."/>
            <person name="Anantharaman K."/>
            <person name="Thomas B.C."/>
            <person name="Malmstrom R."/>
            <person name="Stieglmeier M."/>
            <person name="Klingl A."/>
            <person name="Woyke T."/>
            <person name="Ryan C.M."/>
            <person name="Banfield J.F."/>
        </authorList>
    </citation>
    <scope>NUCLEOTIDE SEQUENCE [LARGE SCALE GENOMIC DNA]</scope>
    <source>
        <strain evidence="4">CG10_big_fil_rev_8_21_14_0_10_50_16</strain>
    </source>
</reference>
<proteinExistence type="predicted"/>
<dbReference type="NCBIfam" id="TIGR00010">
    <property type="entry name" value="YchF/TatD family DNA exonuclease"/>
    <property type="match status" value="1"/>
</dbReference>
<dbReference type="GO" id="GO:0016788">
    <property type="term" value="F:hydrolase activity, acting on ester bonds"/>
    <property type="evidence" value="ECO:0007669"/>
    <property type="project" value="InterPro"/>
</dbReference>
<evidence type="ECO:0000256" key="3">
    <source>
        <dbReference type="PIRSR" id="PIRSR005902-1"/>
    </source>
</evidence>
<evidence type="ECO:0000313" key="4">
    <source>
        <dbReference type="EMBL" id="PIR47909.1"/>
    </source>
</evidence>
<dbReference type="SUPFAM" id="SSF51556">
    <property type="entry name" value="Metallo-dependent hydrolases"/>
    <property type="match status" value="1"/>
</dbReference>
<dbReference type="PIRSF" id="PIRSF005902">
    <property type="entry name" value="DNase_TatD"/>
    <property type="match status" value="1"/>
</dbReference>
<comment type="caution">
    <text evidence="4">The sequence shown here is derived from an EMBL/GenBank/DDBJ whole genome shotgun (WGS) entry which is preliminary data.</text>
</comment>
<accession>A0A2H0RMX7</accession>
<keyword evidence="1 3" id="KW-0479">Metal-binding</keyword>
<dbReference type="Proteomes" id="UP000230084">
    <property type="component" value="Unassembled WGS sequence"/>
</dbReference>
<feature type="binding site" evidence="3">
    <location>
        <position position="5"/>
    </location>
    <ligand>
        <name>a divalent metal cation</name>
        <dbReference type="ChEBI" id="CHEBI:60240"/>
        <label>1</label>
    </ligand>
</feature>
<evidence type="ECO:0000313" key="5">
    <source>
        <dbReference type="Proteomes" id="UP000230084"/>
    </source>
</evidence>
<feature type="binding site" evidence="3">
    <location>
        <position position="146"/>
    </location>
    <ligand>
        <name>a divalent metal cation</name>
        <dbReference type="ChEBI" id="CHEBI:60240"/>
        <label>2</label>
    </ligand>
</feature>